<evidence type="ECO:0000313" key="2">
    <source>
        <dbReference type="EMBL" id="XBY85782.1"/>
    </source>
</evidence>
<sequence length="42" mass="5171">MYKLHFGNLFHLHFHHFLLVLKIPTSLFYSLFVYKESENFLV</sequence>
<evidence type="ECO:0000256" key="1">
    <source>
        <dbReference type="SAM" id="Phobius"/>
    </source>
</evidence>
<dbReference type="EMBL" id="PP847201">
    <property type="protein sequence ID" value="XBY85782.1"/>
    <property type="molecule type" value="Genomic_DNA"/>
</dbReference>
<organism evidence="2">
    <name type="scientific">Iridovirus sp</name>
    <dbReference type="NCBI Taxonomy" id="135728"/>
    <lineage>
        <taxon>Viruses</taxon>
        <taxon>Varidnaviria</taxon>
        <taxon>Bamfordvirae</taxon>
        <taxon>Nucleocytoviricota</taxon>
        <taxon>Megaviricetes</taxon>
        <taxon>Pimascovirales</taxon>
        <taxon>Pimascovirales incertae sedis</taxon>
        <taxon>Iridoviridae</taxon>
        <taxon>Betairidovirinae</taxon>
        <taxon>Iridovirus</taxon>
    </lineage>
</organism>
<keyword evidence="1" id="KW-1133">Transmembrane helix</keyword>
<protein>
    <submittedName>
        <fullName evidence="2">Uncharacterized protein</fullName>
    </submittedName>
</protein>
<proteinExistence type="predicted"/>
<name>A0AAU7YCT6_9VIRU</name>
<keyword evidence="1" id="KW-0472">Membrane</keyword>
<accession>A0AAU7YCT6</accession>
<keyword evidence="1" id="KW-0812">Transmembrane</keyword>
<reference evidence="2" key="1">
    <citation type="submission" date="2024-05" db="EMBL/GenBank/DDBJ databases">
        <title>Complete genomes of an iridovirus, and two densoviruses identified in lab reared social spiders in California, USA.</title>
        <authorList>
            <person name="Millerwise S."/>
            <person name="Lund M.C."/>
            <person name="Schmidlin K."/>
            <person name="Kraberger S."/>
            <person name="Harrison J."/>
            <person name="Cease A."/>
            <person name="Pinter-Wollman N."/>
            <person name="Varsani A."/>
        </authorList>
    </citation>
    <scope>NUCLEOTIDE SEQUENCE</scope>
    <source>
        <strain evidence="2">SocP20</strain>
    </source>
</reference>
<feature type="transmembrane region" description="Helical" evidence="1">
    <location>
        <begin position="12"/>
        <end position="34"/>
    </location>
</feature>